<dbReference type="Gene3D" id="3.10.680.10">
    <property type="entry name" value="Photosystem II CP47 reaction center protein"/>
    <property type="match status" value="1"/>
</dbReference>
<keyword evidence="3" id="KW-0602">Photosynthesis</keyword>
<dbReference type="InterPro" id="IPR036001">
    <property type="entry name" value="PS_II_antenna-like_sf"/>
</dbReference>
<evidence type="ECO:0000256" key="9">
    <source>
        <dbReference type="ARBA" id="ARBA00023276"/>
    </source>
</evidence>
<evidence type="ECO:0000313" key="11">
    <source>
        <dbReference type="Proteomes" id="UP001367508"/>
    </source>
</evidence>
<keyword evidence="2" id="KW-0148">Chlorophyll</keyword>
<dbReference type="InterPro" id="IPR000932">
    <property type="entry name" value="PS_antenna-like"/>
</dbReference>
<keyword evidence="7" id="KW-0157">Chromophore</keyword>
<dbReference type="SUPFAM" id="SSF161077">
    <property type="entry name" value="Photosystem II antenna protein-like"/>
    <property type="match status" value="1"/>
</dbReference>
<proteinExistence type="predicted"/>
<keyword evidence="6" id="KW-1133">Transmembrane helix</keyword>
<dbReference type="GO" id="GO:0016168">
    <property type="term" value="F:chlorophyll binding"/>
    <property type="evidence" value="ECO:0007669"/>
    <property type="project" value="UniProtKB-KW"/>
</dbReference>
<evidence type="ECO:0000256" key="5">
    <source>
        <dbReference type="ARBA" id="ARBA00022692"/>
    </source>
</evidence>
<reference evidence="10 11" key="1">
    <citation type="submission" date="2024-01" db="EMBL/GenBank/DDBJ databases">
        <title>The genomes of 5 underutilized Papilionoideae crops provide insights into root nodulation and disease resistanc.</title>
        <authorList>
            <person name="Jiang F."/>
        </authorList>
    </citation>
    <scope>NUCLEOTIDE SEQUENCE [LARGE SCALE GENOMIC DNA]</scope>
    <source>
        <strain evidence="10">LVBAO_FW01</strain>
        <tissue evidence="10">Leaves</tissue>
    </source>
</reference>
<keyword evidence="11" id="KW-1185">Reference proteome</keyword>
<keyword evidence="9" id="KW-0604">Photosystem II</keyword>
<evidence type="ECO:0000256" key="8">
    <source>
        <dbReference type="ARBA" id="ARBA00023136"/>
    </source>
</evidence>
<dbReference type="GO" id="GO:0009767">
    <property type="term" value="P:photosynthetic electron transport chain"/>
    <property type="evidence" value="ECO:0007669"/>
    <property type="project" value="InterPro"/>
</dbReference>
<comment type="caution">
    <text evidence="10">The sequence shown here is derived from an EMBL/GenBank/DDBJ whole genome shotgun (WGS) entry which is preliminary data.</text>
</comment>
<dbReference type="Pfam" id="PF00421">
    <property type="entry name" value="PSII"/>
    <property type="match status" value="1"/>
</dbReference>
<evidence type="ECO:0000256" key="6">
    <source>
        <dbReference type="ARBA" id="ARBA00022989"/>
    </source>
</evidence>
<keyword evidence="4" id="KW-0934">Plastid</keyword>
<evidence type="ECO:0000256" key="1">
    <source>
        <dbReference type="ARBA" id="ARBA00004141"/>
    </source>
</evidence>
<name>A0AAN9QJQ9_CANGL</name>
<gene>
    <name evidence="10" type="ORF">VNO77_18516</name>
</gene>
<evidence type="ECO:0000256" key="4">
    <source>
        <dbReference type="ARBA" id="ARBA00022640"/>
    </source>
</evidence>
<dbReference type="EMBL" id="JAYMYQ010000004">
    <property type="protein sequence ID" value="KAK7337924.1"/>
    <property type="molecule type" value="Genomic_DNA"/>
</dbReference>
<evidence type="ECO:0000256" key="3">
    <source>
        <dbReference type="ARBA" id="ARBA00022531"/>
    </source>
</evidence>
<keyword evidence="5" id="KW-0812">Transmembrane</keyword>
<evidence type="ECO:0000313" key="10">
    <source>
        <dbReference type="EMBL" id="KAK7337924.1"/>
    </source>
</evidence>
<keyword evidence="8" id="KW-0472">Membrane</keyword>
<accession>A0AAN9QJQ9</accession>
<dbReference type="GO" id="GO:0009523">
    <property type="term" value="C:photosystem II"/>
    <property type="evidence" value="ECO:0007669"/>
    <property type="project" value="UniProtKB-KW"/>
</dbReference>
<dbReference type="AlphaFoldDB" id="A0AAN9QJQ9"/>
<dbReference type="Proteomes" id="UP001367508">
    <property type="component" value="Unassembled WGS sequence"/>
</dbReference>
<comment type="subcellular location">
    <subcellularLocation>
        <location evidence="1">Membrane</location>
        <topology evidence="1">Multi-pass membrane protein</topology>
    </subcellularLocation>
</comment>
<organism evidence="10 11">
    <name type="scientific">Canavalia gladiata</name>
    <name type="common">Sword bean</name>
    <name type="synonym">Dolichos gladiatus</name>
    <dbReference type="NCBI Taxonomy" id="3824"/>
    <lineage>
        <taxon>Eukaryota</taxon>
        <taxon>Viridiplantae</taxon>
        <taxon>Streptophyta</taxon>
        <taxon>Embryophyta</taxon>
        <taxon>Tracheophyta</taxon>
        <taxon>Spermatophyta</taxon>
        <taxon>Magnoliopsida</taxon>
        <taxon>eudicotyledons</taxon>
        <taxon>Gunneridae</taxon>
        <taxon>Pentapetalae</taxon>
        <taxon>rosids</taxon>
        <taxon>fabids</taxon>
        <taxon>Fabales</taxon>
        <taxon>Fabaceae</taxon>
        <taxon>Papilionoideae</taxon>
        <taxon>50 kb inversion clade</taxon>
        <taxon>NPAAA clade</taxon>
        <taxon>indigoferoid/millettioid clade</taxon>
        <taxon>Phaseoleae</taxon>
        <taxon>Canavalia</taxon>
    </lineage>
</organism>
<evidence type="ECO:0000256" key="2">
    <source>
        <dbReference type="ARBA" id="ARBA00022494"/>
    </source>
</evidence>
<evidence type="ECO:0000256" key="7">
    <source>
        <dbReference type="ARBA" id="ARBA00022991"/>
    </source>
</evidence>
<sequence>MEDRIVRDDVPFGRAESKYGVEQVIVIVEFCGGELKGVSYIFQKVDLPLDMLRLRCSSLLDIFGTVLEPCFQMFLVHRVEKFESDWRDEKKMEAEAVSSTP</sequence>
<protein>
    <submittedName>
        <fullName evidence="10">Uncharacterized protein</fullName>
    </submittedName>
</protein>